<dbReference type="InterPro" id="IPR013320">
    <property type="entry name" value="ConA-like_dom_sf"/>
</dbReference>
<dbReference type="Gene3D" id="2.60.120.200">
    <property type="match status" value="1"/>
</dbReference>
<dbReference type="EMBL" id="QNRT01000002">
    <property type="protein sequence ID" value="RBP51208.1"/>
    <property type="molecule type" value="Genomic_DNA"/>
</dbReference>
<organism evidence="8 9">
    <name type="scientific">Arenicella xantha</name>
    <dbReference type="NCBI Taxonomy" id="644221"/>
    <lineage>
        <taxon>Bacteria</taxon>
        <taxon>Pseudomonadati</taxon>
        <taxon>Pseudomonadota</taxon>
        <taxon>Gammaproteobacteria</taxon>
        <taxon>Arenicellales</taxon>
        <taxon>Arenicellaceae</taxon>
        <taxon>Arenicella</taxon>
    </lineage>
</organism>
<protein>
    <submittedName>
        <fullName evidence="8">Alpha-N-arabinofuranosidase</fullName>
    </submittedName>
</protein>
<feature type="domain" description="Beta-xylosidase C-terminal Concanavalin A-like" evidence="7">
    <location>
        <begin position="382"/>
        <end position="561"/>
    </location>
</feature>
<dbReference type="RefSeq" id="WP_113953995.1">
    <property type="nucleotide sequence ID" value="NZ_QNRT01000002.1"/>
</dbReference>
<evidence type="ECO:0000313" key="9">
    <source>
        <dbReference type="Proteomes" id="UP000253083"/>
    </source>
</evidence>
<dbReference type="GO" id="GO:0005975">
    <property type="term" value="P:carbohydrate metabolic process"/>
    <property type="evidence" value="ECO:0007669"/>
    <property type="project" value="InterPro"/>
</dbReference>
<sequence>MKLRLALLLIITLGNAFLGPLAVGSQKVGEFHWFEYQGNDSVFSPRLPEGMYQNPILAGFHPDPSICRVGDDYYLVNSSFSYSPGLPIYHSRDLVNWRFVTHALESQRDLNFRRQVTMSRGIFAPTLRFHDGVFYLVSTAIDAGENFLITAKDINGPWSDPVWLPELNGGIDPDIFFDGGRVYIAHNGPPPSTPEYEGHRALWIWEFDLDRNSIKPESKRLLVDGGVDISQQPVWIEGPHLYKVGDWYYLSAAEGGTGDGHSQVVFRAKSLTADFEPYGGNPILTQRDLPADRPNPINATGHADLVETPDGDWWAVFLGVRNYHKVHFSTGRETFLLPIQWRDGWPTILPPNTPVPSRLPLPLGLSQNQGGAEPTTGNFTWRDNFDSPQLAHHWNFLRTSVRHDWYQINKGRPGIRLSALPIRLSDFGQPAFIGRRQQHTNYVAETALSLPVESGYSVGMAAFQSEGFHFYFAVARVDSGYSVFVEQVKNGVISRLKEVALLAAQPGEASTELRLRVEIQGAVASFSYQSSDQVITVLDDADATILSTQLAGGFVGSYIGLHTRIEGE</sequence>
<evidence type="ECO:0000256" key="5">
    <source>
        <dbReference type="PIRSR" id="PIRSR606710-2"/>
    </source>
</evidence>
<keyword evidence="2 6" id="KW-0378">Hydrolase</keyword>
<name>A0A395JNP2_9GAMM</name>
<evidence type="ECO:0000259" key="7">
    <source>
        <dbReference type="Pfam" id="PF17851"/>
    </source>
</evidence>
<evidence type="ECO:0000256" key="3">
    <source>
        <dbReference type="ARBA" id="ARBA00023295"/>
    </source>
</evidence>
<dbReference type="InterPro" id="IPR023296">
    <property type="entry name" value="Glyco_hydro_beta-prop_sf"/>
</dbReference>
<gene>
    <name evidence="8" type="ORF">DFR28_102627</name>
</gene>
<dbReference type="GO" id="GO:0004553">
    <property type="term" value="F:hydrolase activity, hydrolyzing O-glycosyl compounds"/>
    <property type="evidence" value="ECO:0007669"/>
    <property type="project" value="InterPro"/>
</dbReference>
<accession>A0A395JNP2</accession>
<feature type="active site" description="Proton acceptor" evidence="4">
    <location>
        <position position="63"/>
    </location>
</feature>
<dbReference type="InterPro" id="IPR051795">
    <property type="entry name" value="Glycosyl_Hydrlase_43"/>
</dbReference>
<dbReference type="Proteomes" id="UP000253083">
    <property type="component" value="Unassembled WGS sequence"/>
</dbReference>
<keyword evidence="9" id="KW-1185">Reference proteome</keyword>
<evidence type="ECO:0000256" key="6">
    <source>
        <dbReference type="RuleBase" id="RU361187"/>
    </source>
</evidence>
<dbReference type="PANTHER" id="PTHR42812:SF12">
    <property type="entry name" value="BETA-XYLOSIDASE-RELATED"/>
    <property type="match status" value="1"/>
</dbReference>
<dbReference type="Gene3D" id="2.115.10.20">
    <property type="entry name" value="Glycosyl hydrolase domain, family 43"/>
    <property type="match status" value="1"/>
</dbReference>
<comment type="caution">
    <text evidence="8">The sequence shown here is derived from an EMBL/GenBank/DDBJ whole genome shotgun (WGS) entry which is preliminary data.</text>
</comment>
<dbReference type="Pfam" id="PF04616">
    <property type="entry name" value="Glyco_hydro_43"/>
    <property type="match status" value="1"/>
</dbReference>
<comment type="similarity">
    <text evidence="1 6">Belongs to the glycosyl hydrolase 43 family.</text>
</comment>
<dbReference type="InterPro" id="IPR041542">
    <property type="entry name" value="GH43_C2"/>
</dbReference>
<dbReference type="InterPro" id="IPR006710">
    <property type="entry name" value="Glyco_hydro_43"/>
</dbReference>
<evidence type="ECO:0000256" key="2">
    <source>
        <dbReference type="ARBA" id="ARBA00022801"/>
    </source>
</evidence>
<dbReference type="SUPFAM" id="SSF75005">
    <property type="entry name" value="Arabinanase/levansucrase/invertase"/>
    <property type="match status" value="1"/>
</dbReference>
<evidence type="ECO:0000313" key="8">
    <source>
        <dbReference type="EMBL" id="RBP51208.1"/>
    </source>
</evidence>
<reference evidence="8 9" key="1">
    <citation type="submission" date="2018-06" db="EMBL/GenBank/DDBJ databases">
        <title>Genomic Encyclopedia of Type Strains, Phase IV (KMG-IV): sequencing the most valuable type-strain genomes for metagenomic binning, comparative biology and taxonomic classification.</title>
        <authorList>
            <person name="Goeker M."/>
        </authorList>
    </citation>
    <scope>NUCLEOTIDE SEQUENCE [LARGE SCALE GENOMIC DNA]</scope>
    <source>
        <strain evidence="8 9">DSM 24032</strain>
    </source>
</reference>
<evidence type="ECO:0000256" key="4">
    <source>
        <dbReference type="PIRSR" id="PIRSR606710-1"/>
    </source>
</evidence>
<dbReference type="InParanoid" id="A0A395JNP2"/>
<keyword evidence="3 6" id="KW-0326">Glycosidase</keyword>
<dbReference type="SUPFAM" id="SSF49899">
    <property type="entry name" value="Concanavalin A-like lectins/glucanases"/>
    <property type="match status" value="1"/>
</dbReference>
<dbReference type="AlphaFoldDB" id="A0A395JNP2"/>
<dbReference type="OrthoDB" id="9801455at2"/>
<dbReference type="CDD" id="cd18617">
    <property type="entry name" value="GH43_XynB-like"/>
    <property type="match status" value="1"/>
</dbReference>
<dbReference type="PANTHER" id="PTHR42812">
    <property type="entry name" value="BETA-XYLOSIDASE"/>
    <property type="match status" value="1"/>
</dbReference>
<evidence type="ECO:0000256" key="1">
    <source>
        <dbReference type="ARBA" id="ARBA00009865"/>
    </source>
</evidence>
<dbReference type="Pfam" id="PF17851">
    <property type="entry name" value="GH43_C2"/>
    <property type="match status" value="1"/>
</dbReference>
<proteinExistence type="inferred from homology"/>
<feature type="site" description="Important for catalytic activity, responsible for pKa modulation of the active site Glu and correct orientation of both the proton donor and substrate" evidence="5">
    <location>
        <position position="172"/>
    </location>
</feature>
<feature type="active site" description="Proton donor" evidence="4">
    <location>
        <position position="237"/>
    </location>
</feature>